<dbReference type="EMBL" id="JH795857">
    <property type="protein sequence ID" value="EJU05002.1"/>
    <property type="molecule type" value="Genomic_DNA"/>
</dbReference>
<organism evidence="5 6">
    <name type="scientific">Dacryopinax primogenitus (strain DJM 731)</name>
    <name type="common">Brown rot fungus</name>
    <dbReference type="NCBI Taxonomy" id="1858805"/>
    <lineage>
        <taxon>Eukaryota</taxon>
        <taxon>Fungi</taxon>
        <taxon>Dikarya</taxon>
        <taxon>Basidiomycota</taxon>
        <taxon>Agaricomycotina</taxon>
        <taxon>Dacrymycetes</taxon>
        <taxon>Dacrymycetales</taxon>
        <taxon>Dacrymycetaceae</taxon>
        <taxon>Dacryopinax</taxon>
    </lineage>
</organism>
<dbReference type="GO" id="GO:0046872">
    <property type="term" value="F:metal ion binding"/>
    <property type="evidence" value="ECO:0007669"/>
    <property type="project" value="UniProtKB-KW"/>
</dbReference>
<gene>
    <name evidence="5" type="ORF">DACRYDRAFT_20563</name>
</gene>
<feature type="binding site" evidence="3">
    <location>
        <position position="143"/>
    </location>
    <ligand>
        <name>Zn(2+)</name>
        <dbReference type="ChEBI" id="CHEBI:29105"/>
    </ligand>
</feature>
<dbReference type="InterPro" id="IPR002124">
    <property type="entry name" value="Cyt_c_oxidase_su5b"/>
</dbReference>
<dbReference type="HOGENOM" id="CLU_091071_2_0_1"/>
<proteinExistence type="predicted"/>
<dbReference type="Gene3D" id="2.60.11.10">
    <property type="entry name" value="Cytochrome c oxidase, subunit Vb"/>
    <property type="match status" value="1"/>
</dbReference>
<dbReference type="SUPFAM" id="SSF57802">
    <property type="entry name" value="Rubredoxin-like"/>
    <property type="match status" value="1"/>
</dbReference>
<evidence type="ECO:0000256" key="2">
    <source>
        <dbReference type="ARBA" id="ARBA00022833"/>
    </source>
</evidence>
<dbReference type="PANTHER" id="PTHR10122">
    <property type="entry name" value="CYTOCHROME C OXIDASE SUBUNIT 5B, MITOCHONDRIAL"/>
    <property type="match status" value="1"/>
</dbReference>
<sequence>MFSLIRARAVTVAPRVSLRAVRASTAFRALSTTALRKADDHGHAQPPTPLYGEGSTPGQVPTDVDQATGLERLQLLGEIEGIDVFDQGPLEVNRLGTLADPIMVECLADERIVGCTGFPADSHDTIWLSCTIHGQNRHRCPECGCVYALDDLRPKLEEIHGEHAPALAH</sequence>
<dbReference type="OMA" id="DHKPYWM"/>
<dbReference type="Pfam" id="PF01215">
    <property type="entry name" value="COX5B"/>
    <property type="match status" value="1"/>
</dbReference>
<feature type="binding site" evidence="3">
    <location>
        <position position="115"/>
    </location>
    <ligand>
        <name>Zn(2+)</name>
        <dbReference type="ChEBI" id="CHEBI:29105"/>
    </ligand>
</feature>
<dbReference type="CDD" id="cd00924">
    <property type="entry name" value="Cyt_c_Oxidase_Vb"/>
    <property type="match status" value="1"/>
</dbReference>
<dbReference type="PANTHER" id="PTHR10122:SF0">
    <property type="entry name" value="CYTOCHROME C OXIDASE SUBUNIT 5B, ISOFORM A-RELATED"/>
    <property type="match status" value="1"/>
</dbReference>
<dbReference type="InterPro" id="IPR036972">
    <property type="entry name" value="Cyt_c_oxidase_su5b_sf"/>
</dbReference>
<evidence type="ECO:0000256" key="1">
    <source>
        <dbReference type="ARBA" id="ARBA00022723"/>
    </source>
</evidence>
<feature type="region of interest" description="Disordered" evidence="4">
    <location>
        <begin position="36"/>
        <end position="58"/>
    </location>
</feature>
<dbReference type="Proteomes" id="UP000030653">
    <property type="component" value="Unassembled WGS sequence"/>
</dbReference>
<feature type="binding site" evidence="3">
    <location>
        <position position="123"/>
    </location>
    <ligand>
        <name>Zn(2+)</name>
        <dbReference type="ChEBI" id="CHEBI:29105"/>
    </ligand>
</feature>
<dbReference type="STRING" id="1858805.M5GE17"/>
<evidence type="ECO:0000256" key="3">
    <source>
        <dbReference type="PIRSR" id="PIRSR602124-2"/>
    </source>
</evidence>
<evidence type="ECO:0000256" key="4">
    <source>
        <dbReference type="SAM" id="MobiDB-lite"/>
    </source>
</evidence>
<dbReference type="GeneID" id="63687049"/>
<dbReference type="RefSeq" id="XP_040631896.1">
    <property type="nucleotide sequence ID" value="XM_040771987.1"/>
</dbReference>
<feature type="binding site" evidence="3">
    <location>
        <position position="140"/>
    </location>
    <ligand>
        <name>Zn(2+)</name>
        <dbReference type="ChEBI" id="CHEBI:29105"/>
    </ligand>
</feature>
<protein>
    <submittedName>
        <fullName evidence="5">COX5B-domain-containing protein</fullName>
    </submittedName>
</protein>
<name>M5GE17_DACPD</name>
<keyword evidence="1 3" id="KW-0479">Metal-binding</keyword>
<evidence type="ECO:0000313" key="6">
    <source>
        <dbReference type="Proteomes" id="UP000030653"/>
    </source>
</evidence>
<dbReference type="PROSITE" id="PS51359">
    <property type="entry name" value="COX5B_2"/>
    <property type="match status" value="1"/>
</dbReference>
<reference evidence="5 6" key="1">
    <citation type="journal article" date="2012" name="Science">
        <title>The Paleozoic origin of enzymatic lignin decomposition reconstructed from 31 fungal genomes.</title>
        <authorList>
            <person name="Floudas D."/>
            <person name="Binder M."/>
            <person name="Riley R."/>
            <person name="Barry K."/>
            <person name="Blanchette R.A."/>
            <person name="Henrissat B."/>
            <person name="Martinez A.T."/>
            <person name="Otillar R."/>
            <person name="Spatafora J.W."/>
            <person name="Yadav J.S."/>
            <person name="Aerts A."/>
            <person name="Benoit I."/>
            <person name="Boyd A."/>
            <person name="Carlson A."/>
            <person name="Copeland A."/>
            <person name="Coutinho P.M."/>
            <person name="de Vries R.P."/>
            <person name="Ferreira P."/>
            <person name="Findley K."/>
            <person name="Foster B."/>
            <person name="Gaskell J."/>
            <person name="Glotzer D."/>
            <person name="Gorecki P."/>
            <person name="Heitman J."/>
            <person name="Hesse C."/>
            <person name="Hori C."/>
            <person name="Igarashi K."/>
            <person name="Jurgens J.A."/>
            <person name="Kallen N."/>
            <person name="Kersten P."/>
            <person name="Kohler A."/>
            <person name="Kuees U."/>
            <person name="Kumar T.K.A."/>
            <person name="Kuo A."/>
            <person name="LaButti K."/>
            <person name="Larrondo L.F."/>
            <person name="Lindquist E."/>
            <person name="Ling A."/>
            <person name="Lombard V."/>
            <person name="Lucas S."/>
            <person name="Lundell T."/>
            <person name="Martin R."/>
            <person name="McLaughlin D.J."/>
            <person name="Morgenstern I."/>
            <person name="Morin E."/>
            <person name="Murat C."/>
            <person name="Nagy L.G."/>
            <person name="Nolan M."/>
            <person name="Ohm R.A."/>
            <person name="Patyshakuliyeva A."/>
            <person name="Rokas A."/>
            <person name="Ruiz-Duenas F.J."/>
            <person name="Sabat G."/>
            <person name="Salamov A."/>
            <person name="Samejima M."/>
            <person name="Schmutz J."/>
            <person name="Slot J.C."/>
            <person name="St John F."/>
            <person name="Stenlid J."/>
            <person name="Sun H."/>
            <person name="Sun S."/>
            <person name="Syed K."/>
            <person name="Tsang A."/>
            <person name="Wiebenga A."/>
            <person name="Young D."/>
            <person name="Pisabarro A."/>
            <person name="Eastwood D.C."/>
            <person name="Martin F."/>
            <person name="Cullen D."/>
            <person name="Grigoriev I.V."/>
            <person name="Hibbett D.S."/>
        </authorList>
    </citation>
    <scope>NUCLEOTIDE SEQUENCE [LARGE SCALE GENOMIC DNA]</scope>
    <source>
        <strain evidence="5 6">DJM-731 SS1</strain>
    </source>
</reference>
<keyword evidence="6" id="KW-1185">Reference proteome</keyword>
<accession>M5GE17</accession>
<dbReference type="GO" id="GO:0005740">
    <property type="term" value="C:mitochondrial envelope"/>
    <property type="evidence" value="ECO:0007669"/>
    <property type="project" value="InterPro"/>
</dbReference>
<dbReference type="GO" id="GO:0045277">
    <property type="term" value="C:respiratory chain complex IV"/>
    <property type="evidence" value="ECO:0007669"/>
    <property type="project" value="InterPro"/>
</dbReference>
<keyword evidence="2 3" id="KW-0862">Zinc</keyword>
<dbReference type="OrthoDB" id="10249250at2759"/>
<evidence type="ECO:0000313" key="5">
    <source>
        <dbReference type="EMBL" id="EJU05002.1"/>
    </source>
</evidence>
<dbReference type="GO" id="GO:0006123">
    <property type="term" value="P:mitochondrial electron transport, cytochrome c to oxygen"/>
    <property type="evidence" value="ECO:0007669"/>
    <property type="project" value="InterPro"/>
</dbReference>
<dbReference type="AlphaFoldDB" id="M5GE17"/>